<comment type="caution">
    <text evidence="1">The sequence shown here is derived from an EMBL/GenBank/DDBJ whole genome shotgun (WGS) entry which is preliminary data.</text>
</comment>
<proteinExistence type="predicted"/>
<evidence type="ECO:0008006" key="3">
    <source>
        <dbReference type="Google" id="ProtNLM"/>
    </source>
</evidence>
<dbReference type="STRING" id="1302272.FC96_GL000287"/>
<gene>
    <name evidence="1" type="ORF">FC96_GL000287</name>
</gene>
<dbReference type="PATRIC" id="fig|1302272.5.peg.284"/>
<name>A0A0R1HXR6_9LACO</name>
<keyword evidence="2" id="KW-1185">Reference proteome</keyword>
<dbReference type="AlphaFoldDB" id="A0A0R1HXR6"/>
<sequence length="176" mass="19113">MAVGFVAVTGTRSANKTLGTTATQKTPASAFDVTLNKQQLNAISAYYLDRYQKNSDQQYAFAVDNDAVLTGQTQLLGITVNYGLSLTPKVLDNGNVALKAKKLAVGSLSMPVSMVLSYVSQHYDLPKWIHLDPSQKTITLDLAHFSTNGISYRATKIDMSGDGQFNFTVRVPKTKS</sequence>
<organism evidence="1 2">
    <name type="scientific">Secundilactobacillus kimchicus JCM 15530</name>
    <dbReference type="NCBI Taxonomy" id="1302272"/>
    <lineage>
        <taxon>Bacteria</taxon>
        <taxon>Bacillati</taxon>
        <taxon>Bacillota</taxon>
        <taxon>Bacilli</taxon>
        <taxon>Lactobacillales</taxon>
        <taxon>Lactobacillaceae</taxon>
        <taxon>Secundilactobacillus</taxon>
    </lineage>
</organism>
<dbReference type="InterPro" id="IPR018672">
    <property type="entry name" value="DUF2140"/>
</dbReference>
<dbReference type="Proteomes" id="UP000050911">
    <property type="component" value="Unassembled WGS sequence"/>
</dbReference>
<reference evidence="1 2" key="1">
    <citation type="journal article" date="2015" name="Genome Announc.">
        <title>Expanding the biotechnology potential of lactobacilli through comparative genomics of 213 strains and associated genera.</title>
        <authorList>
            <person name="Sun Z."/>
            <person name="Harris H.M."/>
            <person name="McCann A."/>
            <person name="Guo C."/>
            <person name="Argimon S."/>
            <person name="Zhang W."/>
            <person name="Yang X."/>
            <person name="Jeffery I.B."/>
            <person name="Cooney J.C."/>
            <person name="Kagawa T.F."/>
            <person name="Liu W."/>
            <person name="Song Y."/>
            <person name="Salvetti E."/>
            <person name="Wrobel A."/>
            <person name="Rasinkangas P."/>
            <person name="Parkhill J."/>
            <person name="Rea M.C."/>
            <person name="O'Sullivan O."/>
            <person name="Ritari J."/>
            <person name="Douillard F.P."/>
            <person name="Paul Ross R."/>
            <person name="Yang R."/>
            <person name="Briner A.E."/>
            <person name="Felis G.E."/>
            <person name="de Vos W.M."/>
            <person name="Barrangou R."/>
            <person name="Klaenhammer T.R."/>
            <person name="Caufield P.W."/>
            <person name="Cui Y."/>
            <person name="Zhang H."/>
            <person name="O'Toole P.W."/>
        </authorList>
    </citation>
    <scope>NUCLEOTIDE SEQUENCE [LARGE SCALE GENOMIC DNA]</scope>
    <source>
        <strain evidence="1 2">JCM 15530</strain>
    </source>
</reference>
<dbReference type="Pfam" id="PF09911">
    <property type="entry name" value="DUF2140"/>
    <property type="match status" value="1"/>
</dbReference>
<evidence type="ECO:0000313" key="2">
    <source>
        <dbReference type="Proteomes" id="UP000050911"/>
    </source>
</evidence>
<accession>A0A0R1HXR6</accession>
<evidence type="ECO:0000313" key="1">
    <source>
        <dbReference type="EMBL" id="KRK49363.1"/>
    </source>
</evidence>
<protein>
    <recommendedName>
        <fullName evidence="3">Extracellular protein</fullName>
    </recommendedName>
</protein>
<dbReference type="EMBL" id="AZCX01000001">
    <property type="protein sequence ID" value="KRK49363.1"/>
    <property type="molecule type" value="Genomic_DNA"/>
</dbReference>